<dbReference type="PANTHER" id="PTHR45745">
    <property type="entry name" value="PHOSPHOMANNOMUTASE 45A"/>
    <property type="match status" value="1"/>
</dbReference>
<evidence type="ECO:0000259" key="9">
    <source>
        <dbReference type="Pfam" id="PF02878"/>
    </source>
</evidence>
<keyword evidence="3" id="KW-0597">Phosphoprotein</keyword>
<dbReference type="STRING" id="91360.SAMN05660330_01621"/>
<proteinExistence type="inferred from homology"/>
<evidence type="ECO:0000256" key="2">
    <source>
        <dbReference type="ARBA" id="ARBA00010231"/>
    </source>
</evidence>
<sequence>MAERNQLRDLFDRFVVNGDHRKSDYLGLIRELIKKGYGGQDLRQQGIDKAYQMLYSEIIENSGTPEKPVSFGTSGWRGVLGKEIFVKSVTQVTRAIVSMYRGLEGGSELCRILEVKDLKDAQKRGCVLGFDNRFGGEILAIQAAKVLVQAGFKVHYAGESTTGVLSASLIRRNCAFSINLTPSHNPMEYGGYKFNGGDGGPAPGEVTSIITENAQAIVEREALDAPPELWSLSDLEVHPSVEFFDSLQCWMELVKQGEPEHGLNLQKTLAEVSKAGRMAIAVDCIHGASRVHMDRFFQGCDKSRLVLLRNTRDTTFGGVSPEPSGENLKGVAATLEQRKEPLKLGAIIDPDGDRIRFYDGHSEIDMNRFGAIAYHFLHEKKGKRGMAGKTVATSNLVNSIAMGFGESVFEPPVGFKYFKPVIGKALVIFEESDGISIIGHTPEKDAYIGLLLAIEIMVSTGMSLGEYLGKIEARFGGYYPHRDGVKVEIQGRQLEQTLSKLDQYRPGKKVRVGEQSLAIAEVIDVDGYKMILADGSWLMIRPSGTEPKVRFYVESRSADGAAELVETAKNMLREIGILK</sequence>
<dbReference type="InterPro" id="IPR005843">
    <property type="entry name" value="A-D-PHexomutase_C"/>
</dbReference>
<feature type="domain" description="Alpha-D-phosphohexomutase alpha/beta/alpha" evidence="10">
    <location>
        <begin position="271"/>
        <end position="359"/>
    </location>
</feature>
<dbReference type="InterPro" id="IPR005846">
    <property type="entry name" value="A-D-PHexomutase_a/b/a-III"/>
</dbReference>
<keyword evidence="5 7" id="KW-0460">Magnesium</keyword>
<dbReference type="EMBL" id="FNJI01000009">
    <property type="protein sequence ID" value="SDP02961.1"/>
    <property type="molecule type" value="Genomic_DNA"/>
</dbReference>
<protein>
    <submittedName>
        <fullName evidence="12">Phosphomannomutase</fullName>
    </submittedName>
</protein>
<dbReference type="RefSeq" id="WP_092221634.1">
    <property type="nucleotide sequence ID" value="NZ_FNJI01000009.1"/>
</dbReference>
<gene>
    <name evidence="12" type="ORF">SAMN05660330_01621</name>
</gene>
<evidence type="ECO:0000313" key="13">
    <source>
        <dbReference type="Proteomes" id="UP000199073"/>
    </source>
</evidence>
<dbReference type="InterPro" id="IPR005845">
    <property type="entry name" value="A-D-PHexomutase_a/b/a-II"/>
</dbReference>
<reference evidence="12 13" key="1">
    <citation type="submission" date="2016-10" db="EMBL/GenBank/DDBJ databases">
        <authorList>
            <person name="de Groot N.N."/>
        </authorList>
    </citation>
    <scope>NUCLEOTIDE SEQUENCE [LARGE SCALE GENOMIC DNA]</scope>
    <source>
        <strain evidence="12 13">DSM 12130</strain>
    </source>
</reference>
<dbReference type="SUPFAM" id="SSF53738">
    <property type="entry name" value="Phosphoglucomutase, first 3 domains"/>
    <property type="match status" value="3"/>
</dbReference>
<evidence type="ECO:0000256" key="5">
    <source>
        <dbReference type="ARBA" id="ARBA00022842"/>
    </source>
</evidence>
<keyword evidence="4 7" id="KW-0479">Metal-binding</keyword>
<accession>A0A1H0PD74</accession>
<dbReference type="Pfam" id="PF02880">
    <property type="entry name" value="PGM_PMM_III"/>
    <property type="match status" value="1"/>
</dbReference>
<dbReference type="OrthoDB" id="9806956at2"/>
<dbReference type="PROSITE" id="PS00710">
    <property type="entry name" value="PGM_PMM"/>
    <property type="match status" value="1"/>
</dbReference>
<dbReference type="InterPro" id="IPR005844">
    <property type="entry name" value="A-D-PHexomutase_a/b/a-I"/>
</dbReference>
<keyword evidence="13" id="KW-1185">Reference proteome</keyword>
<dbReference type="PANTHER" id="PTHR45745:SF1">
    <property type="entry name" value="PHOSPHOGLUCOMUTASE 2B-RELATED"/>
    <property type="match status" value="1"/>
</dbReference>
<dbReference type="InterPro" id="IPR016066">
    <property type="entry name" value="A-D-PHexomutase_CS"/>
</dbReference>
<evidence type="ECO:0000256" key="3">
    <source>
        <dbReference type="ARBA" id="ARBA00022553"/>
    </source>
</evidence>
<dbReference type="InterPro" id="IPR016055">
    <property type="entry name" value="A-D-PHexomutase_a/b/a-I/II/III"/>
</dbReference>
<dbReference type="InterPro" id="IPR005841">
    <property type="entry name" value="Alpha-D-phosphohexomutase_SF"/>
</dbReference>
<dbReference type="Pfam" id="PF00408">
    <property type="entry name" value="PGM_PMM_IV"/>
    <property type="match status" value="1"/>
</dbReference>
<feature type="domain" description="Alpha-D-phosphohexomutase C-terminal" evidence="8">
    <location>
        <begin position="509"/>
        <end position="566"/>
    </location>
</feature>
<evidence type="ECO:0000259" key="10">
    <source>
        <dbReference type="Pfam" id="PF02879"/>
    </source>
</evidence>
<evidence type="ECO:0000259" key="8">
    <source>
        <dbReference type="Pfam" id="PF00408"/>
    </source>
</evidence>
<comment type="similarity">
    <text evidence="2 7">Belongs to the phosphohexose mutase family.</text>
</comment>
<dbReference type="GO" id="GO:0000287">
    <property type="term" value="F:magnesium ion binding"/>
    <property type="evidence" value="ECO:0007669"/>
    <property type="project" value="InterPro"/>
</dbReference>
<dbReference type="Gene3D" id="3.40.120.10">
    <property type="entry name" value="Alpha-D-Glucose-1,6-Bisphosphate, subunit A, domain 3"/>
    <property type="match status" value="3"/>
</dbReference>
<dbReference type="GO" id="GO:0006166">
    <property type="term" value="P:purine ribonucleoside salvage"/>
    <property type="evidence" value="ECO:0007669"/>
    <property type="project" value="TreeGrafter"/>
</dbReference>
<evidence type="ECO:0000313" key="12">
    <source>
        <dbReference type="EMBL" id="SDP02961.1"/>
    </source>
</evidence>
<evidence type="ECO:0000256" key="6">
    <source>
        <dbReference type="ARBA" id="ARBA00023235"/>
    </source>
</evidence>
<dbReference type="AlphaFoldDB" id="A0A1H0PD74"/>
<dbReference type="Proteomes" id="UP000199073">
    <property type="component" value="Unassembled WGS sequence"/>
</dbReference>
<evidence type="ECO:0000259" key="11">
    <source>
        <dbReference type="Pfam" id="PF02880"/>
    </source>
</evidence>
<organism evidence="12 13">
    <name type="scientific">Desulforhopalus singaporensis</name>
    <dbReference type="NCBI Taxonomy" id="91360"/>
    <lineage>
        <taxon>Bacteria</taxon>
        <taxon>Pseudomonadati</taxon>
        <taxon>Thermodesulfobacteriota</taxon>
        <taxon>Desulfobulbia</taxon>
        <taxon>Desulfobulbales</taxon>
        <taxon>Desulfocapsaceae</taxon>
        <taxon>Desulforhopalus</taxon>
    </lineage>
</organism>
<dbReference type="GO" id="GO:0005975">
    <property type="term" value="P:carbohydrate metabolic process"/>
    <property type="evidence" value="ECO:0007669"/>
    <property type="project" value="InterPro"/>
</dbReference>
<name>A0A1H0PD74_9BACT</name>
<evidence type="ECO:0000256" key="7">
    <source>
        <dbReference type="RuleBase" id="RU004326"/>
    </source>
</evidence>
<dbReference type="InterPro" id="IPR036900">
    <property type="entry name" value="A-D-PHexomutase_C_sf"/>
</dbReference>
<dbReference type="GO" id="GO:0008973">
    <property type="term" value="F:phosphopentomutase activity"/>
    <property type="evidence" value="ECO:0007669"/>
    <property type="project" value="TreeGrafter"/>
</dbReference>
<dbReference type="SUPFAM" id="SSF55957">
    <property type="entry name" value="Phosphoglucomutase, C-terminal domain"/>
    <property type="match status" value="1"/>
</dbReference>
<keyword evidence="6" id="KW-0413">Isomerase</keyword>
<comment type="cofactor">
    <cofactor evidence="1">
        <name>Mg(2+)</name>
        <dbReference type="ChEBI" id="CHEBI:18420"/>
    </cofactor>
</comment>
<dbReference type="Pfam" id="PF02878">
    <property type="entry name" value="PGM_PMM_I"/>
    <property type="match status" value="1"/>
</dbReference>
<feature type="domain" description="Alpha-D-phosphohexomutase alpha/beta/alpha" evidence="11">
    <location>
        <begin position="367"/>
        <end position="470"/>
    </location>
</feature>
<evidence type="ECO:0000256" key="1">
    <source>
        <dbReference type="ARBA" id="ARBA00001946"/>
    </source>
</evidence>
<dbReference type="Gene3D" id="3.30.310.50">
    <property type="entry name" value="Alpha-D-phosphohexomutase, C-terminal domain"/>
    <property type="match status" value="1"/>
</dbReference>
<feature type="domain" description="Alpha-D-phosphohexomutase alpha/beta/alpha" evidence="9">
    <location>
        <begin position="70"/>
        <end position="218"/>
    </location>
</feature>
<dbReference type="Pfam" id="PF02879">
    <property type="entry name" value="PGM_PMM_II"/>
    <property type="match status" value="1"/>
</dbReference>
<dbReference type="PRINTS" id="PR00509">
    <property type="entry name" value="PGMPMM"/>
</dbReference>
<evidence type="ECO:0000256" key="4">
    <source>
        <dbReference type="ARBA" id="ARBA00022723"/>
    </source>
</evidence>